<keyword evidence="2" id="KW-0540">Nuclease</keyword>
<dbReference type="GO" id="GO:0008408">
    <property type="term" value="F:3'-5' exonuclease activity"/>
    <property type="evidence" value="ECO:0007669"/>
    <property type="project" value="TreeGrafter"/>
</dbReference>
<sequence>MPLNFTAIDFETANGFWGSPCALGMTRVRDGLVVEEDCFLIRPPAGHDHFDPRNIAIHGIHPHEVAGEPRFLELFPRIQDFIGDDVVVAHNAAFDLGVIEAALRVSGERAPRYRYACTVVLSRRCYSLPSNSLPFAAHQAGVPLINHHDPAEDARACAGILVDIATRQGAGSVAELYQGLGMALPQTAGVPTR</sequence>
<keyword evidence="3" id="KW-1185">Reference proteome</keyword>
<dbReference type="Proteomes" id="UP000182652">
    <property type="component" value="Unassembled WGS sequence"/>
</dbReference>
<evidence type="ECO:0000259" key="1">
    <source>
        <dbReference type="SMART" id="SM00479"/>
    </source>
</evidence>
<dbReference type="InterPro" id="IPR036397">
    <property type="entry name" value="RNaseH_sf"/>
</dbReference>
<dbReference type="CDD" id="cd06130">
    <property type="entry name" value="DNA_pol_III_epsilon_like"/>
    <property type="match status" value="1"/>
</dbReference>
<name>A0A1H4NCD5_9MICC</name>
<dbReference type="GO" id="GO:0005829">
    <property type="term" value="C:cytosol"/>
    <property type="evidence" value="ECO:0007669"/>
    <property type="project" value="TreeGrafter"/>
</dbReference>
<evidence type="ECO:0000313" key="3">
    <source>
        <dbReference type="Proteomes" id="UP000182652"/>
    </source>
</evidence>
<keyword evidence="2" id="KW-0378">Hydrolase</keyword>
<feature type="domain" description="Exonuclease" evidence="1">
    <location>
        <begin position="4"/>
        <end position="170"/>
    </location>
</feature>
<dbReference type="SUPFAM" id="SSF53098">
    <property type="entry name" value="Ribonuclease H-like"/>
    <property type="match status" value="1"/>
</dbReference>
<dbReference type="RefSeq" id="WP_066210884.1">
    <property type="nucleotide sequence ID" value="NZ_FNSN01000003.1"/>
</dbReference>
<dbReference type="PANTHER" id="PTHR30231">
    <property type="entry name" value="DNA POLYMERASE III SUBUNIT EPSILON"/>
    <property type="match status" value="1"/>
</dbReference>
<dbReference type="EMBL" id="FNSN01000003">
    <property type="protein sequence ID" value="SEB92282.1"/>
    <property type="molecule type" value="Genomic_DNA"/>
</dbReference>
<dbReference type="Pfam" id="PF00929">
    <property type="entry name" value="RNase_T"/>
    <property type="match status" value="1"/>
</dbReference>
<evidence type="ECO:0000313" key="2">
    <source>
        <dbReference type="EMBL" id="SEB92282.1"/>
    </source>
</evidence>
<protein>
    <submittedName>
        <fullName evidence="2">Exonuclease</fullName>
    </submittedName>
</protein>
<accession>A0A1H4NCD5</accession>
<dbReference type="AlphaFoldDB" id="A0A1H4NCD5"/>
<reference evidence="2 3" key="1">
    <citation type="submission" date="2016-10" db="EMBL/GenBank/DDBJ databases">
        <authorList>
            <person name="de Groot N.N."/>
        </authorList>
    </citation>
    <scope>NUCLEOTIDE SEQUENCE [LARGE SCALE GENOMIC DNA]</scope>
    <source>
        <strain evidence="2 3">DSM 10495</strain>
    </source>
</reference>
<dbReference type="PANTHER" id="PTHR30231:SF42">
    <property type="entry name" value="EXONUCLEASE"/>
    <property type="match status" value="1"/>
</dbReference>
<dbReference type="InterPro" id="IPR012337">
    <property type="entry name" value="RNaseH-like_sf"/>
</dbReference>
<keyword evidence="2" id="KW-0269">Exonuclease</keyword>
<proteinExistence type="predicted"/>
<organism evidence="2 3">
    <name type="scientific">Arthrobacter woluwensis</name>
    <dbReference type="NCBI Taxonomy" id="156980"/>
    <lineage>
        <taxon>Bacteria</taxon>
        <taxon>Bacillati</taxon>
        <taxon>Actinomycetota</taxon>
        <taxon>Actinomycetes</taxon>
        <taxon>Micrococcales</taxon>
        <taxon>Micrococcaceae</taxon>
        <taxon>Arthrobacter</taxon>
    </lineage>
</organism>
<dbReference type="STRING" id="156980.SAMN04489745_1606"/>
<dbReference type="InterPro" id="IPR013520">
    <property type="entry name" value="Ribonucl_H"/>
</dbReference>
<gene>
    <name evidence="2" type="ORF">SAMN04489745_1606</name>
</gene>
<dbReference type="Gene3D" id="3.30.420.10">
    <property type="entry name" value="Ribonuclease H-like superfamily/Ribonuclease H"/>
    <property type="match status" value="1"/>
</dbReference>
<dbReference type="SMART" id="SM00479">
    <property type="entry name" value="EXOIII"/>
    <property type="match status" value="1"/>
</dbReference>
<dbReference type="GO" id="GO:0003676">
    <property type="term" value="F:nucleic acid binding"/>
    <property type="evidence" value="ECO:0007669"/>
    <property type="project" value="InterPro"/>
</dbReference>